<proteinExistence type="predicted"/>
<dbReference type="Proteomes" id="UP000034103">
    <property type="component" value="Chromosome"/>
</dbReference>
<accession>A0A0F6U5V7</accession>
<organism evidence="1 2">
    <name type="scientific">Microcystis aeruginosa NIES-2549</name>
    <dbReference type="NCBI Taxonomy" id="1641812"/>
    <lineage>
        <taxon>Bacteria</taxon>
        <taxon>Bacillati</taxon>
        <taxon>Cyanobacteriota</taxon>
        <taxon>Cyanophyceae</taxon>
        <taxon>Oscillatoriophycideae</taxon>
        <taxon>Chroococcales</taxon>
        <taxon>Microcystaceae</taxon>
        <taxon>Microcystis</taxon>
    </lineage>
</organism>
<dbReference type="AlphaFoldDB" id="A0A0F6U5V7"/>
<evidence type="ECO:0000313" key="1">
    <source>
        <dbReference type="EMBL" id="AKE65346.1"/>
    </source>
</evidence>
<evidence type="ECO:0000313" key="2">
    <source>
        <dbReference type="Proteomes" id="UP000034103"/>
    </source>
</evidence>
<protein>
    <submittedName>
        <fullName evidence="1">Uncharacterized protein</fullName>
    </submittedName>
</protein>
<reference evidence="1 2" key="1">
    <citation type="journal article" date="2015" name="Genome Announc.">
        <title>Complete Genome Sequence of Microcystis aeruginosa NIES-2549, a Bloom-Forming Cyanobacterium from Lake Kasumigaura, Japan.</title>
        <authorList>
            <person name="Yamaguchi H."/>
            <person name="Suzuki S."/>
            <person name="Tanabe Y."/>
            <person name="Osana Y."/>
            <person name="Shimura Y."/>
            <person name="Ishida K."/>
            <person name="Kawachi M."/>
        </authorList>
    </citation>
    <scope>NUCLEOTIDE SEQUENCE [LARGE SCALE GENOMIC DNA]</scope>
    <source>
        <strain evidence="1 2">NIES-2549</strain>
    </source>
</reference>
<dbReference type="EMBL" id="CP011304">
    <property type="protein sequence ID" value="AKE65346.1"/>
    <property type="molecule type" value="Genomic_DNA"/>
</dbReference>
<name>A0A0F6U5V7_MICAE</name>
<dbReference type="HOGENOM" id="CLU_2974330_0_0_3"/>
<sequence>MTHNWTSTARRRDFQLIPESCSITAFFIRFRWFCLSESRKKGVFELLPSATGFCGREK</sequence>
<gene>
    <name evidence="1" type="ORF">MYAER_3006</name>
</gene>
<dbReference type="PATRIC" id="fig|1641812.3.peg.3111"/>